<dbReference type="SMART" id="SM00267">
    <property type="entry name" value="GGDEF"/>
    <property type="match status" value="1"/>
</dbReference>
<keyword evidence="3" id="KW-0812">Transmembrane</keyword>
<dbReference type="GO" id="GO:0052621">
    <property type="term" value="F:diguanylate cyclase activity"/>
    <property type="evidence" value="ECO:0007669"/>
    <property type="project" value="UniProtKB-EC"/>
</dbReference>
<proteinExistence type="predicted"/>
<feature type="transmembrane region" description="Helical" evidence="3">
    <location>
        <begin position="118"/>
        <end position="141"/>
    </location>
</feature>
<dbReference type="InterPro" id="IPR043128">
    <property type="entry name" value="Rev_trsase/Diguanyl_cyclase"/>
</dbReference>
<comment type="catalytic activity">
    <reaction evidence="2">
        <text>2 GTP = 3',3'-c-di-GMP + 2 diphosphate</text>
        <dbReference type="Rhea" id="RHEA:24898"/>
        <dbReference type="ChEBI" id="CHEBI:33019"/>
        <dbReference type="ChEBI" id="CHEBI:37565"/>
        <dbReference type="ChEBI" id="CHEBI:58805"/>
        <dbReference type="EC" id="2.7.7.65"/>
    </reaction>
</comment>
<feature type="transmembrane region" description="Helical" evidence="3">
    <location>
        <begin position="153"/>
        <end position="175"/>
    </location>
</feature>
<dbReference type="EMBL" id="JBHSLL010000052">
    <property type="protein sequence ID" value="MFC5387100.1"/>
    <property type="molecule type" value="Genomic_DNA"/>
</dbReference>
<feature type="transmembrane region" description="Helical" evidence="3">
    <location>
        <begin position="63"/>
        <end position="85"/>
    </location>
</feature>
<protein>
    <recommendedName>
        <fullName evidence="1">diguanylate cyclase</fullName>
        <ecNumber evidence="1">2.7.7.65</ecNumber>
    </recommendedName>
</protein>
<evidence type="ECO:0000259" key="4">
    <source>
        <dbReference type="PROSITE" id="PS50887"/>
    </source>
</evidence>
<keyword evidence="3" id="KW-0472">Membrane</keyword>
<dbReference type="SUPFAM" id="SSF55073">
    <property type="entry name" value="Nucleotide cyclase"/>
    <property type="match status" value="1"/>
</dbReference>
<dbReference type="Proteomes" id="UP001596016">
    <property type="component" value="Unassembled WGS sequence"/>
</dbReference>
<sequence length="382" mass="42053">MDDIGRLAFLLIGPGTLIVFGLGFLWVWLIERQRHYLLLLASGCVLFSMGALTQIFYVPSDTGLNAIVSNAFYTSAVLLVAEGLLRRAGKRFGFVPHIVLMASSALLIWYFFYVERNLVARVYIQNFGFGLILLVTALRLARPVRARAIDRTLFWVLLIFAVQFFPRTVLTLGFSAPEGARAFGQSLFWSVLHLSLAVLGAGLAFVILAAVVTDMVEDLRRERDHDQLTGVLNRRGFENRADHLLAGSTGMVALVLCDLDHFKRINDTFGHAAGDEVLEAFGAILRRNIRRRDVVGRIGGEEFSILLPDADAEGAHELIARLRAVLGQTTFRLPEAACVTASFGIAVSRGGEQRAALMARADSALYQAKNTGRNRAMLSTNV</sequence>
<dbReference type="EC" id="2.7.7.65" evidence="1"/>
<dbReference type="PANTHER" id="PTHR45138">
    <property type="entry name" value="REGULATORY COMPONENTS OF SENSORY TRANSDUCTION SYSTEM"/>
    <property type="match status" value="1"/>
</dbReference>
<dbReference type="PROSITE" id="PS50887">
    <property type="entry name" value="GGDEF"/>
    <property type="match status" value="1"/>
</dbReference>
<feature type="domain" description="GGDEF" evidence="4">
    <location>
        <begin position="250"/>
        <end position="381"/>
    </location>
</feature>
<gene>
    <name evidence="5" type="ORF">ACFPLB_14135</name>
</gene>
<dbReference type="Gene3D" id="3.30.70.270">
    <property type="match status" value="1"/>
</dbReference>
<keyword evidence="6" id="KW-1185">Reference proteome</keyword>
<keyword evidence="5" id="KW-0548">Nucleotidyltransferase</keyword>
<dbReference type="PANTHER" id="PTHR45138:SF9">
    <property type="entry name" value="DIGUANYLATE CYCLASE DGCM-RELATED"/>
    <property type="match status" value="1"/>
</dbReference>
<evidence type="ECO:0000313" key="6">
    <source>
        <dbReference type="Proteomes" id="UP001596016"/>
    </source>
</evidence>
<name>A0ABW0H040_9HYPH</name>
<dbReference type="InterPro" id="IPR050469">
    <property type="entry name" value="Diguanylate_Cyclase"/>
</dbReference>
<dbReference type="CDD" id="cd01949">
    <property type="entry name" value="GGDEF"/>
    <property type="match status" value="1"/>
</dbReference>
<dbReference type="InterPro" id="IPR000160">
    <property type="entry name" value="GGDEF_dom"/>
</dbReference>
<feature type="transmembrane region" description="Helical" evidence="3">
    <location>
        <begin position="6"/>
        <end position="29"/>
    </location>
</feature>
<dbReference type="NCBIfam" id="TIGR00254">
    <property type="entry name" value="GGDEF"/>
    <property type="match status" value="1"/>
</dbReference>
<keyword evidence="3" id="KW-1133">Transmembrane helix</keyword>
<feature type="transmembrane region" description="Helical" evidence="3">
    <location>
        <begin position="187"/>
        <end position="213"/>
    </location>
</feature>
<feature type="transmembrane region" description="Helical" evidence="3">
    <location>
        <begin position="92"/>
        <end position="112"/>
    </location>
</feature>
<feature type="transmembrane region" description="Helical" evidence="3">
    <location>
        <begin position="36"/>
        <end position="57"/>
    </location>
</feature>
<evidence type="ECO:0000256" key="2">
    <source>
        <dbReference type="ARBA" id="ARBA00034247"/>
    </source>
</evidence>
<comment type="caution">
    <text evidence="5">The sequence shown here is derived from an EMBL/GenBank/DDBJ whole genome shotgun (WGS) entry which is preliminary data.</text>
</comment>
<dbReference type="InterPro" id="IPR029787">
    <property type="entry name" value="Nucleotide_cyclase"/>
</dbReference>
<reference evidence="6" key="1">
    <citation type="journal article" date="2019" name="Int. J. Syst. Evol. Microbiol.">
        <title>The Global Catalogue of Microorganisms (GCM) 10K type strain sequencing project: providing services to taxonomists for standard genome sequencing and annotation.</title>
        <authorList>
            <consortium name="The Broad Institute Genomics Platform"/>
            <consortium name="The Broad Institute Genome Sequencing Center for Infectious Disease"/>
            <person name="Wu L."/>
            <person name="Ma J."/>
        </authorList>
    </citation>
    <scope>NUCLEOTIDE SEQUENCE [LARGE SCALE GENOMIC DNA]</scope>
    <source>
        <strain evidence="6">CGMCC 4.1415</strain>
    </source>
</reference>
<organism evidence="5 6">
    <name type="scientific">Aquamicrobium segne</name>
    <dbReference type="NCBI Taxonomy" id="469547"/>
    <lineage>
        <taxon>Bacteria</taxon>
        <taxon>Pseudomonadati</taxon>
        <taxon>Pseudomonadota</taxon>
        <taxon>Alphaproteobacteria</taxon>
        <taxon>Hyphomicrobiales</taxon>
        <taxon>Phyllobacteriaceae</taxon>
        <taxon>Aquamicrobium</taxon>
    </lineage>
</organism>
<evidence type="ECO:0000256" key="1">
    <source>
        <dbReference type="ARBA" id="ARBA00012528"/>
    </source>
</evidence>
<evidence type="ECO:0000256" key="3">
    <source>
        <dbReference type="SAM" id="Phobius"/>
    </source>
</evidence>
<accession>A0ABW0H040</accession>
<dbReference type="Pfam" id="PF00990">
    <property type="entry name" value="GGDEF"/>
    <property type="match status" value="1"/>
</dbReference>
<keyword evidence="5" id="KW-0808">Transferase</keyword>
<evidence type="ECO:0000313" key="5">
    <source>
        <dbReference type="EMBL" id="MFC5387100.1"/>
    </source>
</evidence>
<dbReference type="RefSeq" id="WP_378230736.1">
    <property type="nucleotide sequence ID" value="NZ_JBHSLL010000052.1"/>
</dbReference>